<dbReference type="HOGENOM" id="CLU_1426986_0_0_11"/>
<dbReference type="KEGG" id="rha:RHA1_ro08115"/>
<organism evidence="1 2">
    <name type="scientific">Rhodococcus jostii (strain RHA1)</name>
    <dbReference type="NCBI Taxonomy" id="101510"/>
    <lineage>
        <taxon>Bacteria</taxon>
        <taxon>Bacillati</taxon>
        <taxon>Actinomycetota</taxon>
        <taxon>Actinomycetes</taxon>
        <taxon>Mycobacteriales</taxon>
        <taxon>Nocardiaceae</taxon>
        <taxon>Rhodococcus</taxon>
    </lineage>
</organism>
<name>Q0RZX4_RHOJR</name>
<evidence type="ECO:0000313" key="1">
    <source>
        <dbReference type="EMBL" id="ABG99162.1"/>
    </source>
</evidence>
<proteinExistence type="predicted"/>
<gene>
    <name evidence="1" type="ordered locus">RHA1_ro08115</name>
</gene>
<sequence>MAQPDLLPAGLRNWSGHASSASITTSRTGCSTRCSAPRPAGNTCSPSMPAVSGFVGWTAAAAPDLREWAVGRAPHHRRIPCLSFLRLAVVASTAAAALSLTAAPAHAAPAPSGCDMRFFAVGAMSTCAPGSVNTHQLELVCVPFTNLIYPVNTITVWGPEVPTFLPSIALCPPPLDFALGPLGDTRVHTR</sequence>
<dbReference type="AlphaFoldDB" id="Q0RZX4"/>
<geneLocation type="plasmid" evidence="1 2">
    <name>pRHL1</name>
</geneLocation>
<accession>Q0RZX4</accession>
<reference evidence="2" key="1">
    <citation type="journal article" date="2006" name="Proc. Natl. Acad. Sci. U.S.A.">
        <title>The complete genome of Rhodococcus sp. RHA1 provides insights into a catabolic powerhouse.</title>
        <authorList>
            <person name="McLeod M.P."/>
            <person name="Warren R.L."/>
            <person name="Hsiao W.W.L."/>
            <person name="Araki N."/>
            <person name="Myhre M."/>
            <person name="Fernandes C."/>
            <person name="Miyazawa D."/>
            <person name="Wong W."/>
            <person name="Lillquist A.L."/>
            <person name="Wang D."/>
            <person name="Dosanjh M."/>
            <person name="Hara H."/>
            <person name="Petrescu A."/>
            <person name="Morin R.D."/>
            <person name="Yang G."/>
            <person name="Stott J.M."/>
            <person name="Schein J.E."/>
            <person name="Shin H."/>
            <person name="Smailus D."/>
            <person name="Siddiqui A.S."/>
            <person name="Marra M.A."/>
            <person name="Jones S.J.M."/>
            <person name="Holt R."/>
            <person name="Brinkman F.S.L."/>
            <person name="Miyauchi K."/>
            <person name="Fukuda M."/>
            <person name="Davies J.E."/>
            <person name="Mohn W.W."/>
            <person name="Eltis L.D."/>
        </authorList>
    </citation>
    <scope>NUCLEOTIDE SEQUENCE [LARGE SCALE GENOMIC DNA]</scope>
    <source>
        <strain evidence="2">RHA1</strain>
    </source>
</reference>
<evidence type="ECO:0000313" key="2">
    <source>
        <dbReference type="Proteomes" id="UP000008710"/>
    </source>
</evidence>
<protein>
    <submittedName>
        <fullName evidence="1">Uncharacterized protein</fullName>
    </submittedName>
</protein>
<keyword evidence="1" id="KW-0614">Plasmid</keyword>
<dbReference type="EMBL" id="CP000432">
    <property type="protein sequence ID" value="ABG99162.1"/>
    <property type="molecule type" value="Genomic_DNA"/>
</dbReference>
<dbReference type="Proteomes" id="UP000008710">
    <property type="component" value="Plasmid pRHL1"/>
</dbReference>